<feature type="transmembrane region" description="Helical" evidence="1">
    <location>
        <begin position="21"/>
        <end position="44"/>
    </location>
</feature>
<dbReference type="Proteomes" id="UP001171111">
    <property type="component" value="Unassembled WGS sequence"/>
</dbReference>
<feature type="transmembrane region" description="Helical" evidence="1">
    <location>
        <begin position="50"/>
        <end position="71"/>
    </location>
</feature>
<sequence>MKQSISELRGHIFFYLENLGSYDYILLACLLAGFLVLMIFAFWALFRSQFLGAIFISLAVAYLLCGGYFGYNYIEDNFRTRELQIVNSKQLAYSDTFLLDLNLTNKSSKAFRICRVNVEFIKNSKKQINKIKNTIKPLKSVFAQTKGRIAPNQSVELNMTIYNFRPQDYNITTFSQCF</sequence>
<keyword evidence="3" id="KW-1185">Reference proteome</keyword>
<name>A0ABT8T7Z9_9BACT</name>
<evidence type="ECO:0000256" key="1">
    <source>
        <dbReference type="SAM" id="Phobius"/>
    </source>
</evidence>
<protein>
    <submittedName>
        <fullName evidence="2">DUF2393 family protein</fullName>
    </submittedName>
</protein>
<keyword evidence="1" id="KW-1133">Transmembrane helix</keyword>
<keyword evidence="1" id="KW-0472">Membrane</keyword>
<dbReference type="InterPro" id="IPR013417">
    <property type="entry name" value="CHP02588"/>
</dbReference>
<proteinExistence type="predicted"/>
<comment type="caution">
    <text evidence="2">The sequence shown here is derived from an EMBL/GenBank/DDBJ whole genome shotgun (WGS) entry which is preliminary data.</text>
</comment>
<dbReference type="Pfam" id="PF09624">
    <property type="entry name" value="DUF2393"/>
    <property type="match status" value="1"/>
</dbReference>
<evidence type="ECO:0000313" key="2">
    <source>
        <dbReference type="EMBL" id="MDO2409611.1"/>
    </source>
</evidence>
<gene>
    <name evidence="2" type="ORF">Q2362_05795</name>
</gene>
<dbReference type="RefSeq" id="WP_302244433.1">
    <property type="nucleotide sequence ID" value="NZ_JAULJQ010000006.1"/>
</dbReference>
<dbReference type="EMBL" id="JAULJQ010000006">
    <property type="protein sequence ID" value="MDO2409611.1"/>
    <property type="molecule type" value="Genomic_DNA"/>
</dbReference>
<keyword evidence="1" id="KW-0812">Transmembrane</keyword>
<evidence type="ECO:0000313" key="3">
    <source>
        <dbReference type="Proteomes" id="UP001171111"/>
    </source>
</evidence>
<organism evidence="2 3">
    <name type="scientific">Campylobacter magnus</name>
    <dbReference type="NCBI Taxonomy" id="3026462"/>
    <lineage>
        <taxon>Bacteria</taxon>
        <taxon>Pseudomonadati</taxon>
        <taxon>Campylobacterota</taxon>
        <taxon>Epsilonproteobacteria</taxon>
        <taxon>Campylobacterales</taxon>
        <taxon>Campylobacteraceae</taxon>
        <taxon>Campylobacter</taxon>
    </lineage>
</organism>
<reference evidence="2 3" key="1">
    <citation type="submission" date="2023-06" db="EMBL/GenBank/DDBJ databases">
        <title>Campylobacter magnum sp. nov., isolated from cecal contents of domestic pigs (Sus scrofa domesticus).</title>
        <authorList>
            <person name="Papic B."/>
            <person name="Gruntar I."/>
        </authorList>
    </citation>
    <scope>NUCLEOTIDE SEQUENCE [LARGE SCALE GENOMIC DNA]</scope>
    <source>
        <strain evidence="3">34484-21</strain>
    </source>
</reference>
<accession>A0ABT8T7Z9</accession>